<accession>A0A8S5SE65</accession>
<organism evidence="1">
    <name type="scientific">Caudovirales sp. ctrNG92</name>
    <dbReference type="NCBI Taxonomy" id="2827638"/>
    <lineage>
        <taxon>Viruses</taxon>
        <taxon>Duplodnaviria</taxon>
        <taxon>Heunggongvirae</taxon>
        <taxon>Uroviricota</taxon>
        <taxon>Caudoviricetes</taxon>
    </lineage>
</organism>
<evidence type="ECO:0000313" key="1">
    <source>
        <dbReference type="EMBL" id="DAF49254.1"/>
    </source>
</evidence>
<sequence>MYQEYAEKVKEVIGKMDVEKMSIEEMRNLLALAWQIENNERVLAYLRMQPQGIGTCCCTTE</sequence>
<proteinExistence type="predicted"/>
<name>A0A8S5SE65_9CAUD</name>
<reference evidence="1" key="1">
    <citation type="journal article" date="2021" name="Proc. Natl. Acad. Sci. U.S.A.">
        <title>A Catalog of Tens of Thousands of Viruses from Human Metagenomes Reveals Hidden Associations with Chronic Diseases.</title>
        <authorList>
            <person name="Tisza M.J."/>
            <person name="Buck C.B."/>
        </authorList>
    </citation>
    <scope>NUCLEOTIDE SEQUENCE</scope>
    <source>
        <strain evidence="1">CtrNG92</strain>
    </source>
</reference>
<dbReference type="EMBL" id="BK032578">
    <property type="protein sequence ID" value="DAF49254.1"/>
    <property type="molecule type" value="Genomic_DNA"/>
</dbReference>
<protein>
    <submittedName>
        <fullName evidence="1">Uncharacterized protein</fullName>
    </submittedName>
</protein>